<feature type="binding site" description="in other chain" evidence="6">
    <location>
        <position position="39"/>
    </location>
    <ligand>
        <name>5-phospho-alpha-D-ribose 1-diphosphate</name>
        <dbReference type="ChEBI" id="CHEBI:58017"/>
        <note>ligand shared between dimeric partners</note>
    </ligand>
</feature>
<comment type="pathway">
    <text evidence="1 6">Pyrimidine metabolism; UMP biosynthesis via de novo pathway; UMP from orotate: step 1/2.</text>
</comment>
<comment type="function">
    <text evidence="6">Catalyzes the transfer of a ribosyl phosphate group from 5-phosphoribose 1-diphosphate to orotate, leading to the formation of orotidine monophosphate (OMP).</text>
</comment>
<dbReference type="InterPro" id="IPR000836">
    <property type="entry name" value="PRTase_dom"/>
</dbReference>
<feature type="domain" description="Phosphoribosyltransferase" evidence="7">
    <location>
        <begin position="60"/>
        <end position="150"/>
    </location>
</feature>
<feature type="binding site" evidence="6">
    <location>
        <position position="107"/>
    </location>
    <ligand>
        <name>5-phospho-alpha-D-ribose 1-diphosphate</name>
        <dbReference type="ChEBI" id="CHEBI:58017"/>
        <note>ligand shared between dimeric partners</note>
    </ligand>
</feature>
<dbReference type="GO" id="GO:0044205">
    <property type="term" value="P:'de novo' UMP biosynthetic process"/>
    <property type="evidence" value="ECO:0007669"/>
    <property type="project" value="UniProtKB-UniRule"/>
</dbReference>
<proteinExistence type="inferred from homology"/>
<dbReference type="AlphaFoldDB" id="A0A2H0RHS2"/>
<dbReference type="HAMAP" id="MF_01208">
    <property type="entry name" value="PyrE"/>
    <property type="match status" value="1"/>
</dbReference>
<dbReference type="EC" id="2.4.2.10" evidence="2 6"/>
<evidence type="ECO:0000313" key="9">
    <source>
        <dbReference type="Proteomes" id="UP000230431"/>
    </source>
</evidence>
<dbReference type="InterPro" id="IPR029057">
    <property type="entry name" value="PRTase-like"/>
</dbReference>
<dbReference type="SUPFAM" id="SSF53271">
    <property type="entry name" value="PRTase-like"/>
    <property type="match status" value="1"/>
</dbReference>
<feature type="binding site" description="in other chain" evidence="6">
    <location>
        <begin position="133"/>
        <end position="141"/>
    </location>
    <ligand>
        <name>5-phospho-alpha-D-ribose 1-diphosphate</name>
        <dbReference type="ChEBI" id="CHEBI:58017"/>
        <note>ligand shared between dimeric partners</note>
    </ligand>
</feature>
<dbReference type="Proteomes" id="UP000230431">
    <property type="component" value="Unassembled WGS sequence"/>
</dbReference>
<comment type="similarity">
    <text evidence="6">Belongs to the purine/pyrimidine phosphoribosyltransferase family. PyrE subfamily.</text>
</comment>
<evidence type="ECO:0000256" key="5">
    <source>
        <dbReference type="ARBA" id="ARBA00022975"/>
    </source>
</evidence>
<keyword evidence="5 6" id="KW-0665">Pyrimidine biosynthesis</keyword>
<evidence type="ECO:0000256" key="6">
    <source>
        <dbReference type="HAMAP-Rule" id="MF_01208"/>
    </source>
</evidence>
<dbReference type="Pfam" id="PF00156">
    <property type="entry name" value="Pribosyltran"/>
    <property type="match status" value="1"/>
</dbReference>
<comment type="caution">
    <text evidence="6">Lacks conserved residue(s) required for the propagation of feature annotation.</text>
</comment>
<comment type="subunit">
    <text evidence="6">Homodimer.</text>
</comment>
<name>A0A2H0RHS2_9BACT</name>
<dbReference type="GO" id="GO:0004588">
    <property type="term" value="F:orotate phosphoribosyltransferase activity"/>
    <property type="evidence" value="ECO:0007669"/>
    <property type="project" value="UniProtKB-UniRule"/>
</dbReference>
<comment type="caution">
    <text evidence="8">The sequence shown here is derived from an EMBL/GenBank/DDBJ whole genome shotgun (WGS) entry which is preliminary data.</text>
</comment>
<evidence type="ECO:0000256" key="3">
    <source>
        <dbReference type="ARBA" id="ARBA00022676"/>
    </source>
</evidence>
<gene>
    <name evidence="6" type="primary">pyrE</name>
    <name evidence="8" type="ORF">COV08_01805</name>
</gene>
<keyword evidence="4 6" id="KW-0808">Transferase</keyword>
<evidence type="ECO:0000256" key="2">
    <source>
        <dbReference type="ARBA" id="ARBA00011971"/>
    </source>
</evidence>
<evidence type="ECO:0000313" key="8">
    <source>
        <dbReference type="EMBL" id="PIR46048.1"/>
    </source>
</evidence>
<reference evidence="8 9" key="1">
    <citation type="submission" date="2017-09" db="EMBL/GenBank/DDBJ databases">
        <title>Depth-based differentiation of microbial function through sediment-hosted aquifers and enrichment of novel symbionts in the deep terrestrial subsurface.</title>
        <authorList>
            <person name="Probst A.J."/>
            <person name="Ladd B."/>
            <person name="Jarett J.K."/>
            <person name="Geller-Mcgrath D.E."/>
            <person name="Sieber C.M."/>
            <person name="Emerson J.B."/>
            <person name="Anantharaman K."/>
            <person name="Thomas B.C."/>
            <person name="Malmstrom R."/>
            <person name="Stieglmeier M."/>
            <person name="Klingl A."/>
            <person name="Woyke T."/>
            <person name="Ryan C.M."/>
            <person name="Banfield J.F."/>
        </authorList>
    </citation>
    <scope>NUCLEOTIDE SEQUENCE [LARGE SCALE GENOMIC DNA]</scope>
    <source>
        <strain evidence="8">CG10_big_fil_rev_8_21_14_0_10_49_38</strain>
    </source>
</reference>
<comment type="catalytic activity">
    <reaction evidence="6">
        <text>orotidine 5'-phosphate + diphosphate = orotate + 5-phospho-alpha-D-ribose 1-diphosphate</text>
        <dbReference type="Rhea" id="RHEA:10380"/>
        <dbReference type="ChEBI" id="CHEBI:30839"/>
        <dbReference type="ChEBI" id="CHEBI:33019"/>
        <dbReference type="ChEBI" id="CHEBI:57538"/>
        <dbReference type="ChEBI" id="CHEBI:58017"/>
        <dbReference type="EC" id="2.4.2.10"/>
    </reaction>
</comment>
<organism evidence="8 9">
    <name type="scientific">Candidatus Vogelbacteria bacterium CG10_big_fil_rev_8_21_14_0_10_49_38</name>
    <dbReference type="NCBI Taxonomy" id="1975043"/>
    <lineage>
        <taxon>Bacteria</taxon>
        <taxon>Candidatus Vogeliibacteriota</taxon>
    </lineage>
</organism>
<evidence type="ECO:0000259" key="7">
    <source>
        <dbReference type="Pfam" id="PF00156"/>
    </source>
</evidence>
<dbReference type="EMBL" id="PCYK01000013">
    <property type="protein sequence ID" value="PIR46048.1"/>
    <property type="molecule type" value="Genomic_DNA"/>
</dbReference>
<dbReference type="CDD" id="cd06223">
    <property type="entry name" value="PRTases_typeI"/>
    <property type="match status" value="1"/>
</dbReference>
<evidence type="ECO:0000256" key="4">
    <source>
        <dbReference type="ARBA" id="ARBA00022679"/>
    </source>
</evidence>
<feature type="binding site" evidence="6">
    <location>
        <position position="111"/>
    </location>
    <ligand>
        <name>5-phospho-alpha-D-ribose 1-diphosphate</name>
        <dbReference type="ChEBI" id="CHEBI:58017"/>
        <note>ligand shared between dimeric partners</note>
    </ligand>
</feature>
<keyword evidence="3 6" id="KW-0328">Glycosyltransferase</keyword>
<protein>
    <recommendedName>
        <fullName evidence="2 6">Orotate phosphoribosyltransferase</fullName>
        <shortName evidence="6">OPRT</shortName>
        <shortName evidence="6">OPRTase</shortName>
        <ecNumber evidence="2 6">2.4.2.10</ecNumber>
    </recommendedName>
</protein>
<evidence type="ECO:0000256" key="1">
    <source>
        <dbReference type="ARBA" id="ARBA00004889"/>
    </source>
</evidence>
<dbReference type="GO" id="GO:0000287">
    <property type="term" value="F:magnesium ion binding"/>
    <property type="evidence" value="ECO:0007669"/>
    <property type="project" value="UniProtKB-UniRule"/>
</dbReference>
<dbReference type="InterPro" id="IPR023031">
    <property type="entry name" value="OPRT"/>
</dbReference>
<dbReference type="UniPathway" id="UPA00070">
    <property type="reaction ID" value="UER00119"/>
</dbReference>
<keyword evidence="6" id="KW-0460">Magnesium</keyword>
<dbReference type="PANTHER" id="PTHR19278">
    <property type="entry name" value="OROTATE PHOSPHORIBOSYLTRANSFERASE"/>
    <property type="match status" value="1"/>
</dbReference>
<dbReference type="GO" id="GO:0019856">
    <property type="term" value="P:pyrimidine nucleobase biosynthetic process"/>
    <property type="evidence" value="ECO:0007669"/>
    <property type="project" value="TreeGrafter"/>
</dbReference>
<accession>A0A2H0RHS2</accession>
<dbReference type="PANTHER" id="PTHR19278:SF9">
    <property type="entry name" value="URIDINE 5'-MONOPHOSPHATE SYNTHASE"/>
    <property type="match status" value="1"/>
</dbReference>
<sequence length="233" mass="26401">MKTTVWNQEIGDHTARLLFETGSYLVDFKREREEWYVWKSGIRAPCYCNCRYLNRSYLAYEACTAYIETIIRLKFPETEIVVGLASAGVSWAARIASRLTLPMGFVRGTPKGYGVGQLVEGNPQQGIKAVIIDDLCGSGDTVLKAIEALDWEFHIKTLGFITITNWCFEGMWEKFEPLNLDGIYSLTSYPNLLKIAVEMGRLTQDQADMFEEFYKAPKAYDWPGLGKSTKGDV</sequence>
<dbReference type="Gene3D" id="3.40.50.2020">
    <property type="match status" value="1"/>
</dbReference>
<comment type="cofactor">
    <cofactor evidence="6">
        <name>Mg(2+)</name>
        <dbReference type="ChEBI" id="CHEBI:18420"/>
    </cofactor>
</comment>